<keyword evidence="4" id="KW-1185">Reference proteome</keyword>
<evidence type="ECO:0000256" key="2">
    <source>
        <dbReference type="SAM" id="SignalP"/>
    </source>
</evidence>
<sequence length="483" mass="54491">MTLSNLFEVVVISLLVKPQLAEVAALGNYVGWDHDHRFSCVMTVTSSSEMQIVADIELGLRDEVAELFQLLFCSLVRHHTRSALEVRAGGWRLLLDNLVTHLRPEFEAQSTAVIEGLGRRFVNILVNSASAGFFRSGVSQSNSSADENTQRVHTARMNAFYEMAQNNRLSFEAMMSDAPARAMPLIRGMQAQEFMTRSNVEPCELPSTPVPHDNFPVHLSRSEQSNIAVDEPLSPDSSVVTYLSDTESCQSFDSWSSSQGDEFLDAEHMEDGPRPERQGAVQAIWEEQLFLTLRGNINSVLDGYLSQRPFLMRSKSSKENRMRQELWCARRYQGTASPGAVRIKRPSWKKWPHYTCPMGKMLVVESGLTDDKRCFFYGSREACKSQALADDSSLSPAEVFTIWERDRSRGEYGLLERRWLEKTETEEDHPSLSGNIRDLISALTKRKLKGLRIDKSLEEIRRPGEEAAANGIHWASDAPQPKI</sequence>
<accession>A0A7J6MMN5</accession>
<name>A0A7J6MMN5_PERCH</name>
<dbReference type="AlphaFoldDB" id="A0A7J6MMN5"/>
<feature type="chain" id="PRO_5029538867" description="ELMO CED-12 domain containing" evidence="2">
    <location>
        <begin position="22"/>
        <end position="483"/>
    </location>
</feature>
<feature type="region of interest" description="Disordered" evidence="1">
    <location>
        <begin position="464"/>
        <end position="483"/>
    </location>
</feature>
<evidence type="ECO:0000313" key="4">
    <source>
        <dbReference type="Proteomes" id="UP000591131"/>
    </source>
</evidence>
<evidence type="ECO:0000256" key="1">
    <source>
        <dbReference type="SAM" id="MobiDB-lite"/>
    </source>
</evidence>
<dbReference type="EMBL" id="JAAPAO010000097">
    <property type="protein sequence ID" value="KAF4672869.1"/>
    <property type="molecule type" value="Genomic_DNA"/>
</dbReference>
<evidence type="ECO:0008006" key="5">
    <source>
        <dbReference type="Google" id="ProtNLM"/>
    </source>
</evidence>
<keyword evidence="2" id="KW-0732">Signal</keyword>
<evidence type="ECO:0000313" key="3">
    <source>
        <dbReference type="EMBL" id="KAF4672869.1"/>
    </source>
</evidence>
<reference evidence="3 4" key="1">
    <citation type="submission" date="2020-04" db="EMBL/GenBank/DDBJ databases">
        <title>Perkinsus chesapeaki whole genome sequence.</title>
        <authorList>
            <person name="Bogema D.R."/>
        </authorList>
    </citation>
    <scope>NUCLEOTIDE SEQUENCE [LARGE SCALE GENOMIC DNA]</scope>
    <source>
        <strain evidence="3">ATCC PRA-425</strain>
    </source>
</reference>
<organism evidence="3 4">
    <name type="scientific">Perkinsus chesapeaki</name>
    <name type="common">Clam parasite</name>
    <name type="synonym">Perkinsus andrewsi</name>
    <dbReference type="NCBI Taxonomy" id="330153"/>
    <lineage>
        <taxon>Eukaryota</taxon>
        <taxon>Sar</taxon>
        <taxon>Alveolata</taxon>
        <taxon>Perkinsozoa</taxon>
        <taxon>Perkinsea</taxon>
        <taxon>Perkinsida</taxon>
        <taxon>Perkinsidae</taxon>
        <taxon>Perkinsus</taxon>
    </lineage>
</organism>
<dbReference type="OrthoDB" id="10589759at2759"/>
<feature type="signal peptide" evidence="2">
    <location>
        <begin position="1"/>
        <end position="21"/>
    </location>
</feature>
<gene>
    <name evidence="3" type="ORF">FOL47_011289</name>
</gene>
<comment type="caution">
    <text evidence="3">The sequence shown here is derived from an EMBL/GenBank/DDBJ whole genome shotgun (WGS) entry which is preliminary data.</text>
</comment>
<protein>
    <recommendedName>
        <fullName evidence="5">ELMO CED-12 domain containing</fullName>
    </recommendedName>
</protein>
<dbReference type="Proteomes" id="UP000591131">
    <property type="component" value="Unassembled WGS sequence"/>
</dbReference>
<proteinExistence type="predicted"/>